<keyword evidence="4" id="KW-0804">Transcription</keyword>
<protein>
    <submittedName>
        <fullName evidence="6">DNA-binding transcriptional regulator, LysR family</fullName>
    </submittedName>
</protein>
<evidence type="ECO:0000256" key="3">
    <source>
        <dbReference type="ARBA" id="ARBA00023125"/>
    </source>
</evidence>
<dbReference type="STRING" id="84698.SAMN04488528_1001230"/>
<gene>
    <name evidence="6" type="ORF">SAMN04488528_1001230</name>
</gene>
<dbReference type="InterPro" id="IPR000847">
    <property type="entry name" value="LysR_HTH_N"/>
</dbReference>
<reference evidence="6 7" key="1">
    <citation type="submission" date="2016-10" db="EMBL/GenBank/DDBJ databases">
        <authorList>
            <person name="de Groot N.N."/>
        </authorList>
    </citation>
    <scope>NUCLEOTIDE SEQUENCE [LARGE SCALE GENOMIC DNA]</scope>
    <source>
        <strain evidence="6 7">DSM 12271</strain>
    </source>
</reference>
<evidence type="ECO:0000256" key="4">
    <source>
        <dbReference type="ARBA" id="ARBA00023163"/>
    </source>
</evidence>
<keyword evidence="3 6" id="KW-0238">DNA-binding</keyword>
<comment type="similarity">
    <text evidence="1">Belongs to the LysR transcriptional regulatory family.</text>
</comment>
<dbReference type="InterPro" id="IPR036390">
    <property type="entry name" value="WH_DNA-bd_sf"/>
</dbReference>
<dbReference type="PROSITE" id="PS50931">
    <property type="entry name" value="HTH_LYSR"/>
    <property type="match status" value="1"/>
</dbReference>
<feature type="domain" description="HTH lysR-type" evidence="5">
    <location>
        <begin position="1"/>
        <end position="58"/>
    </location>
</feature>
<accession>A0A1I0V9A1</accession>
<dbReference type="PANTHER" id="PTHR30419:SF28">
    <property type="entry name" value="HTH-TYPE TRANSCRIPTIONAL REGULATOR BSDA"/>
    <property type="match status" value="1"/>
</dbReference>
<dbReference type="GO" id="GO:0005829">
    <property type="term" value="C:cytosol"/>
    <property type="evidence" value="ECO:0007669"/>
    <property type="project" value="TreeGrafter"/>
</dbReference>
<keyword evidence="7" id="KW-1185">Reference proteome</keyword>
<proteinExistence type="inferred from homology"/>
<dbReference type="Gene3D" id="3.40.190.290">
    <property type="match status" value="1"/>
</dbReference>
<dbReference type="PRINTS" id="PR00039">
    <property type="entry name" value="HTHLYSR"/>
</dbReference>
<dbReference type="AlphaFoldDB" id="A0A1I0V9A1"/>
<dbReference type="GO" id="GO:0003677">
    <property type="term" value="F:DNA binding"/>
    <property type="evidence" value="ECO:0007669"/>
    <property type="project" value="UniProtKB-KW"/>
</dbReference>
<organism evidence="6 7">
    <name type="scientific">Clostridium frigidicarnis</name>
    <dbReference type="NCBI Taxonomy" id="84698"/>
    <lineage>
        <taxon>Bacteria</taxon>
        <taxon>Bacillati</taxon>
        <taxon>Bacillota</taxon>
        <taxon>Clostridia</taxon>
        <taxon>Eubacteriales</taxon>
        <taxon>Clostridiaceae</taxon>
        <taxon>Clostridium</taxon>
    </lineage>
</organism>
<dbReference type="OrthoDB" id="9803714at2"/>
<dbReference type="RefSeq" id="WP_090037961.1">
    <property type="nucleotide sequence ID" value="NZ_FOKI01000001.1"/>
</dbReference>
<dbReference type="Gene3D" id="1.10.10.10">
    <property type="entry name" value="Winged helix-like DNA-binding domain superfamily/Winged helix DNA-binding domain"/>
    <property type="match status" value="1"/>
</dbReference>
<evidence type="ECO:0000256" key="1">
    <source>
        <dbReference type="ARBA" id="ARBA00009437"/>
    </source>
</evidence>
<dbReference type="Proteomes" id="UP000198619">
    <property type="component" value="Unassembled WGS sequence"/>
</dbReference>
<dbReference type="PANTHER" id="PTHR30419">
    <property type="entry name" value="HTH-TYPE TRANSCRIPTIONAL REGULATOR YBHD"/>
    <property type="match status" value="1"/>
</dbReference>
<dbReference type="FunFam" id="1.10.10.10:FF:000001">
    <property type="entry name" value="LysR family transcriptional regulator"/>
    <property type="match status" value="1"/>
</dbReference>
<dbReference type="InterPro" id="IPR005119">
    <property type="entry name" value="LysR_subst-bd"/>
</dbReference>
<dbReference type="Pfam" id="PF03466">
    <property type="entry name" value="LysR_substrate"/>
    <property type="match status" value="1"/>
</dbReference>
<sequence length="290" mass="33057">MDIKQLKYFLTIVEEGNITLAAKRLNMAQPPLSQQLKNLESELGVKLIERGARHIELTDAGMILKDRAEQILALSDSTINEINDFKKGFKGTLSIGTVSSSGSILLNHRISDFRENYSGVKFEIYEGNTFKILELLNRGIIELGIVRTPFNSSKFQCKYAENEPMIAVMSKCYCFKIEKPYVTIKDLKEKPLIIYRRFEQLIRETCLEQGFEPEIFCKNDDARTTLLWANAGLGIGIVPKSAFGLVGNDNLIYKEIKNDRLMTQVSAIWLKDKYISSIAQKFIEYFGENK</sequence>
<dbReference type="SUPFAM" id="SSF46785">
    <property type="entry name" value="Winged helix' DNA-binding domain"/>
    <property type="match status" value="1"/>
</dbReference>
<dbReference type="SUPFAM" id="SSF53850">
    <property type="entry name" value="Periplasmic binding protein-like II"/>
    <property type="match status" value="1"/>
</dbReference>
<evidence type="ECO:0000259" key="5">
    <source>
        <dbReference type="PROSITE" id="PS50931"/>
    </source>
</evidence>
<evidence type="ECO:0000256" key="2">
    <source>
        <dbReference type="ARBA" id="ARBA00023015"/>
    </source>
</evidence>
<name>A0A1I0V9A1_9CLOT</name>
<dbReference type="GO" id="GO:0003700">
    <property type="term" value="F:DNA-binding transcription factor activity"/>
    <property type="evidence" value="ECO:0007669"/>
    <property type="project" value="InterPro"/>
</dbReference>
<dbReference type="CDD" id="cd05466">
    <property type="entry name" value="PBP2_LTTR_substrate"/>
    <property type="match status" value="1"/>
</dbReference>
<dbReference type="InterPro" id="IPR036388">
    <property type="entry name" value="WH-like_DNA-bd_sf"/>
</dbReference>
<dbReference type="InterPro" id="IPR050950">
    <property type="entry name" value="HTH-type_LysR_regulators"/>
</dbReference>
<dbReference type="Pfam" id="PF00126">
    <property type="entry name" value="HTH_1"/>
    <property type="match status" value="1"/>
</dbReference>
<dbReference type="EMBL" id="FOKI01000001">
    <property type="protein sequence ID" value="SFA72623.1"/>
    <property type="molecule type" value="Genomic_DNA"/>
</dbReference>
<evidence type="ECO:0000313" key="6">
    <source>
        <dbReference type="EMBL" id="SFA72623.1"/>
    </source>
</evidence>
<evidence type="ECO:0000313" key="7">
    <source>
        <dbReference type="Proteomes" id="UP000198619"/>
    </source>
</evidence>
<keyword evidence="2" id="KW-0805">Transcription regulation</keyword>